<gene>
    <name evidence="2" type="ORF">ACFO0B_28550</name>
</gene>
<dbReference type="EMBL" id="JBHSAX010000033">
    <property type="protein sequence ID" value="MFC3965958.1"/>
    <property type="molecule type" value="Genomic_DNA"/>
</dbReference>
<organism evidence="2 3">
    <name type="scientific">Nocardia jiangsuensis</name>
    <dbReference type="NCBI Taxonomy" id="1691563"/>
    <lineage>
        <taxon>Bacteria</taxon>
        <taxon>Bacillati</taxon>
        <taxon>Actinomycetota</taxon>
        <taxon>Actinomycetes</taxon>
        <taxon>Mycobacteriales</taxon>
        <taxon>Nocardiaceae</taxon>
        <taxon>Nocardia</taxon>
    </lineage>
</organism>
<feature type="region of interest" description="Disordered" evidence="1">
    <location>
        <begin position="186"/>
        <end position="210"/>
    </location>
</feature>
<dbReference type="Proteomes" id="UP001595696">
    <property type="component" value="Unassembled WGS sequence"/>
</dbReference>
<evidence type="ECO:0000313" key="3">
    <source>
        <dbReference type="Proteomes" id="UP001595696"/>
    </source>
</evidence>
<evidence type="ECO:0000256" key="1">
    <source>
        <dbReference type="SAM" id="MobiDB-lite"/>
    </source>
</evidence>
<name>A0ABV8E1F7_9NOCA</name>
<feature type="compositionally biased region" description="Low complexity" evidence="1">
    <location>
        <begin position="187"/>
        <end position="202"/>
    </location>
</feature>
<sequence>MTRRGPLLTLAAAAVLGLALLGVNMSKEEPAPAAATAPAASVVPPTAAPSPAAATGPAPASAPFPAKADYVGTITRAAGPPLTLAITVEDGAVTAYACDGAAVETWLQGRVIDDVAKLEGRNGARLEGRAGGGAVRGTLWIGDKSWEFTAPVVTGEAGLYAATDSGVRQSWIVDGSGGVTGVRRGADGATAPAGPLPTTATRIGGGDGVG</sequence>
<protein>
    <recommendedName>
        <fullName evidence="4">Serine/threonine protein kinase</fullName>
    </recommendedName>
</protein>
<proteinExistence type="predicted"/>
<accession>A0ABV8E1F7</accession>
<evidence type="ECO:0008006" key="4">
    <source>
        <dbReference type="Google" id="ProtNLM"/>
    </source>
</evidence>
<feature type="region of interest" description="Disordered" evidence="1">
    <location>
        <begin position="42"/>
        <end position="62"/>
    </location>
</feature>
<evidence type="ECO:0000313" key="2">
    <source>
        <dbReference type="EMBL" id="MFC3965958.1"/>
    </source>
</evidence>
<dbReference type="RefSeq" id="WP_378616294.1">
    <property type="nucleotide sequence ID" value="NZ_JBHSAX010000033.1"/>
</dbReference>
<comment type="caution">
    <text evidence="2">The sequence shown here is derived from an EMBL/GenBank/DDBJ whole genome shotgun (WGS) entry which is preliminary data.</text>
</comment>
<keyword evidence="3" id="KW-1185">Reference proteome</keyword>
<reference evidence="3" key="1">
    <citation type="journal article" date="2019" name="Int. J. Syst. Evol. Microbiol.">
        <title>The Global Catalogue of Microorganisms (GCM) 10K type strain sequencing project: providing services to taxonomists for standard genome sequencing and annotation.</title>
        <authorList>
            <consortium name="The Broad Institute Genomics Platform"/>
            <consortium name="The Broad Institute Genome Sequencing Center for Infectious Disease"/>
            <person name="Wu L."/>
            <person name="Ma J."/>
        </authorList>
    </citation>
    <scope>NUCLEOTIDE SEQUENCE [LARGE SCALE GENOMIC DNA]</scope>
    <source>
        <strain evidence="3">CGMCC 4.7330</strain>
    </source>
</reference>